<dbReference type="Proteomes" id="UP000038040">
    <property type="component" value="Unplaced"/>
</dbReference>
<evidence type="ECO:0000313" key="13">
    <source>
        <dbReference type="Proteomes" id="UP000038040"/>
    </source>
</evidence>
<accession>A0A0N4U8J1</accession>
<evidence type="ECO:0000256" key="9">
    <source>
        <dbReference type="ARBA" id="ARBA00034873"/>
    </source>
</evidence>
<feature type="transmembrane region" description="Helical" evidence="10">
    <location>
        <begin position="12"/>
        <end position="33"/>
    </location>
</feature>
<sequence length="542" mass="60079">MQDDFLETLRNSFFFIYISVLLSWCLVSGSLQFSNTVELEIKAYRLQQFDFISISRGSRAWKVMYDAVSLKSNALRRCLIVDWKDLLAVDLNSVLGHAVGGALIILPYNIDDLSSANRLALEKLDRDLYSLNTNMAVYLTYGNAEIIALLDEVNVFSQKVSSATQQLFNSIAASTFQFLSSSSVTNNAIIPNAANIVGRLWASDRNSPTVVVVAHYDSHSAVPSLSQGADSNGSGVAALLELLAILSQFYASTVTRPKYNIVFLLSAGGKFNYQGSRQWIEDNIEKQPDHSIEMVICLDTIGNDNGLTVHVSKMPSDSSSIGKIYTYLKMFTSSSRTLSIISKKINLNADVLSWEHERFSIRRLPALTISRLKSHTDPIRTSLLDSSKQLNFQALEANINCIAEALLAYLLVLPDPNCTNSNNGSLYSVLNKDNRNGRVQQWIKLFGAEPRPLAGNNDHIIASLKDTVARLSSGHVTVEPVSLLDVSLYGVLEDQLVAHRVKPAIFELILALFISVYLFGIYFVALNIQLYIEKTLVKLKKS</sequence>
<comment type="subcellular location">
    <subcellularLocation>
        <location evidence="1">Endoplasmic reticulum membrane</location>
        <topology evidence="1">Single-pass membrane protein</topology>
    </subcellularLocation>
</comment>
<dbReference type="PANTHER" id="PTHR31826">
    <property type="entry name" value="NICALIN"/>
    <property type="match status" value="1"/>
</dbReference>
<evidence type="ECO:0000313" key="15">
    <source>
        <dbReference type="WBParaSite" id="DME_0000336601-mRNA-1"/>
    </source>
</evidence>
<dbReference type="Pfam" id="PF04389">
    <property type="entry name" value="Peptidase_M28"/>
    <property type="match status" value="1"/>
</dbReference>
<keyword evidence="3 10" id="KW-0812">Transmembrane</keyword>
<gene>
    <name evidence="12" type="ORF">DME_LOCUS232</name>
</gene>
<dbReference type="OrthoDB" id="5913609at2759"/>
<dbReference type="GO" id="GO:0009966">
    <property type="term" value="P:regulation of signal transduction"/>
    <property type="evidence" value="ECO:0007669"/>
    <property type="project" value="InterPro"/>
</dbReference>
<feature type="transmembrane region" description="Helical" evidence="10">
    <location>
        <begin position="508"/>
        <end position="532"/>
    </location>
</feature>
<evidence type="ECO:0000256" key="5">
    <source>
        <dbReference type="ARBA" id="ARBA00022824"/>
    </source>
</evidence>
<organism evidence="13 15">
    <name type="scientific">Dracunculus medinensis</name>
    <name type="common">Guinea worm</name>
    <dbReference type="NCBI Taxonomy" id="318479"/>
    <lineage>
        <taxon>Eukaryota</taxon>
        <taxon>Metazoa</taxon>
        <taxon>Ecdysozoa</taxon>
        <taxon>Nematoda</taxon>
        <taxon>Chromadorea</taxon>
        <taxon>Rhabditida</taxon>
        <taxon>Spirurina</taxon>
        <taxon>Dracunculoidea</taxon>
        <taxon>Dracunculidae</taxon>
        <taxon>Dracunculus</taxon>
    </lineage>
</organism>
<reference evidence="12 14" key="2">
    <citation type="submission" date="2018-11" db="EMBL/GenBank/DDBJ databases">
        <authorList>
            <consortium name="Pathogen Informatics"/>
        </authorList>
    </citation>
    <scope>NUCLEOTIDE SEQUENCE [LARGE SCALE GENOMIC DNA]</scope>
</reference>
<evidence type="ECO:0000256" key="6">
    <source>
        <dbReference type="ARBA" id="ARBA00022989"/>
    </source>
</evidence>
<dbReference type="Gene3D" id="3.40.630.10">
    <property type="entry name" value="Zn peptidases"/>
    <property type="match status" value="1"/>
</dbReference>
<name>A0A0N4U8J1_DRAME</name>
<evidence type="ECO:0000256" key="3">
    <source>
        <dbReference type="ARBA" id="ARBA00022692"/>
    </source>
</evidence>
<evidence type="ECO:0000256" key="8">
    <source>
        <dbReference type="ARBA" id="ARBA00023180"/>
    </source>
</evidence>
<dbReference type="STRING" id="318479.A0A0N4U8J1"/>
<comment type="similarity">
    <text evidence="2">Belongs to the nicastrin family.</text>
</comment>
<evidence type="ECO:0000259" key="11">
    <source>
        <dbReference type="Pfam" id="PF04389"/>
    </source>
</evidence>
<evidence type="ECO:0000256" key="1">
    <source>
        <dbReference type="ARBA" id="ARBA00004389"/>
    </source>
</evidence>
<dbReference type="EMBL" id="UYYG01000002">
    <property type="protein sequence ID" value="VDN50259.1"/>
    <property type="molecule type" value="Genomic_DNA"/>
</dbReference>
<evidence type="ECO:0000313" key="12">
    <source>
        <dbReference type="EMBL" id="VDN50259.1"/>
    </source>
</evidence>
<evidence type="ECO:0000256" key="10">
    <source>
        <dbReference type="SAM" id="Phobius"/>
    </source>
</evidence>
<evidence type="ECO:0000256" key="4">
    <source>
        <dbReference type="ARBA" id="ARBA00022729"/>
    </source>
</evidence>
<feature type="domain" description="Peptidase M28" evidence="11">
    <location>
        <begin position="195"/>
        <end position="360"/>
    </location>
</feature>
<protein>
    <recommendedName>
        <fullName evidence="9">BOS complex subunit NCLN</fullName>
    </recommendedName>
</protein>
<dbReference type="SUPFAM" id="SSF53187">
    <property type="entry name" value="Zn-dependent exopeptidases"/>
    <property type="match status" value="1"/>
</dbReference>
<proteinExistence type="inferred from homology"/>
<dbReference type="GO" id="GO:0005789">
    <property type="term" value="C:endoplasmic reticulum membrane"/>
    <property type="evidence" value="ECO:0007669"/>
    <property type="project" value="UniProtKB-SubCell"/>
</dbReference>
<keyword evidence="8" id="KW-0325">Glycoprotein</keyword>
<evidence type="ECO:0000256" key="7">
    <source>
        <dbReference type="ARBA" id="ARBA00023136"/>
    </source>
</evidence>
<reference evidence="15" key="1">
    <citation type="submission" date="2017-02" db="UniProtKB">
        <authorList>
            <consortium name="WormBaseParasite"/>
        </authorList>
    </citation>
    <scope>IDENTIFICATION</scope>
</reference>
<evidence type="ECO:0000256" key="2">
    <source>
        <dbReference type="ARBA" id="ARBA00007717"/>
    </source>
</evidence>
<dbReference type="WBParaSite" id="DME_0000336601-mRNA-1">
    <property type="protein sequence ID" value="DME_0000336601-mRNA-1"/>
    <property type="gene ID" value="DME_0000336601"/>
</dbReference>
<keyword evidence="7 10" id="KW-0472">Membrane</keyword>
<keyword evidence="4" id="KW-0732">Signal</keyword>
<keyword evidence="6 10" id="KW-1133">Transmembrane helix</keyword>
<keyword evidence="5" id="KW-0256">Endoplasmic reticulum</keyword>
<dbReference type="InterPro" id="IPR007484">
    <property type="entry name" value="Peptidase_M28"/>
</dbReference>
<keyword evidence="14" id="KW-1185">Reference proteome</keyword>
<dbReference type="AlphaFoldDB" id="A0A0N4U8J1"/>
<dbReference type="InterPro" id="IPR016574">
    <property type="entry name" value="Nicalin"/>
</dbReference>
<dbReference type="Proteomes" id="UP000274756">
    <property type="component" value="Unassembled WGS sequence"/>
</dbReference>
<evidence type="ECO:0000313" key="14">
    <source>
        <dbReference type="Proteomes" id="UP000274756"/>
    </source>
</evidence>